<dbReference type="Pfam" id="PF17782">
    <property type="entry name" value="WHD_DprA"/>
    <property type="match status" value="1"/>
</dbReference>
<dbReference type="PANTHER" id="PTHR43022:SF1">
    <property type="entry name" value="PROTEIN SMF"/>
    <property type="match status" value="1"/>
</dbReference>
<dbReference type="Gene3D" id="3.40.50.450">
    <property type="match status" value="1"/>
</dbReference>
<proteinExistence type="inferred from homology"/>
<reference evidence="4" key="2">
    <citation type="journal article" date="2021" name="PeerJ">
        <title>Extensive microbial diversity within the chicken gut microbiome revealed by metagenomics and culture.</title>
        <authorList>
            <person name="Gilroy R."/>
            <person name="Ravi A."/>
            <person name="Getino M."/>
            <person name="Pursley I."/>
            <person name="Horton D.L."/>
            <person name="Alikhan N.F."/>
            <person name="Baker D."/>
            <person name="Gharbi K."/>
            <person name="Hall N."/>
            <person name="Watson M."/>
            <person name="Adriaenssens E.M."/>
            <person name="Foster-Nyarko E."/>
            <person name="Jarju S."/>
            <person name="Secka A."/>
            <person name="Antonio M."/>
            <person name="Oren A."/>
            <person name="Chaudhuri R.R."/>
            <person name="La Ragione R."/>
            <person name="Hildebrand F."/>
            <person name="Pallen M.J."/>
        </authorList>
    </citation>
    <scope>NUCLEOTIDE SEQUENCE</scope>
    <source>
        <strain evidence="4">CHK199-13235</strain>
    </source>
</reference>
<dbReference type="NCBIfam" id="TIGR00732">
    <property type="entry name" value="dprA"/>
    <property type="match status" value="1"/>
</dbReference>
<dbReference type="PANTHER" id="PTHR43022">
    <property type="entry name" value="PROTEIN SMF"/>
    <property type="match status" value="1"/>
</dbReference>
<comment type="similarity">
    <text evidence="1">Belongs to the DprA/Smf family.</text>
</comment>
<dbReference type="InterPro" id="IPR057666">
    <property type="entry name" value="DrpA_SLOG"/>
</dbReference>
<comment type="caution">
    <text evidence="4">The sequence shown here is derived from an EMBL/GenBank/DDBJ whole genome shotgun (WGS) entry which is preliminary data.</text>
</comment>
<feature type="domain" description="Smf/DprA SLOG" evidence="2">
    <location>
        <begin position="79"/>
        <end position="290"/>
    </location>
</feature>
<organism evidence="4 5">
    <name type="scientific">Candidatus Merdivicinus excrementipullorum</name>
    <dbReference type="NCBI Taxonomy" id="2840867"/>
    <lineage>
        <taxon>Bacteria</taxon>
        <taxon>Bacillati</taxon>
        <taxon>Bacillota</taxon>
        <taxon>Clostridia</taxon>
        <taxon>Eubacteriales</taxon>
        <taxon>Oscillospiraceae</taxon>
        <taxon>Oscillospiraceae incertae sedis</taxon>
        <taxon>Candidatus Merdivicinus</taxon>
    </lineage>
</organism>
<dbReference type="SUPFAM" id="SSF102405">
    <property type="entry name" value="MCP/YpsA-like"/>
    <property type="match status" value="1"/>
</dbReference>
<dbReference type="InterPro" id="IPR003488">
    <property type="entry name" value="DprA"/>
</dbReference>
<protein>
    <submittedName>
        <fullName evidence="4">DNA-protecting protein DprA</fullName>
    </submittedName>
</protein>
<dbReference type="InterPro" id="IPR036388">
    <property type="entry name" value="WH-like_DNA-bd_sf"/>
</dbReference>
<evidence type="ECO:0000256" key="1">
    <source>
        <dbReference type="ARBA" id="ARBA00006525"/>
    </source>
</evidence>
<evidence type="ECO:0000313" key="4">
    <source>
        <dbReference type="EMBL" id="HIS76512.1"/>
    </source>
</evidence>
<dbReference type="Gene3D" id="1.10.10.10">
    <property type="entry name" value="Winged helix-like DNA-binding domain superfamily/Winged helix DNA-binding domain"/>
    <property type="match status" value="1"/>
</dbReference>
<dbReference type="EMBL" id="DVJP01000045">
    <property type="protein sequence ID" value="HIS76512.1"/>
    <property type="molecule type" value="Genomic_DNA"/>
</dbReference>
<dbReference type="Proteomes" id="UP000824002">
    <property type="component" value="Unassembled WGS sequence"/>
</dbReference>
<evidence type="ECO:0000259" key="2">
    <source>
        <dbReference type="Pfam" id="PF02481"/>
    </source>
</evidence>
<name>A0A9D1FN07_9FIRM</name>
<dbReference type="InterPro" id="IPR041614">
    <property type="entry name" value="DprA_WH"/>
</dbReference>
<evidence type="ECO:0000313" key="5">
    <source>
        <dbReference type="Proteomes" id="UP000824002"/>
    </source>
</evidence>
<reference evidence="4" key="1">
    <citation type="submission" date="2020-10" db="EMBL/GenBank/DDBJ databases">
        <authorList>
            <person name="Gilroy R."/>
        </authorList>
    </citation>
    <scope>NUCLEOTIDE SEQUENCE</scope>
    <source>
        <strain evidence="4">CHK199-13235</strain>
    </source>
</reference>
<evidence type="ECO:0000259" key="3">
    <source>
        <dbReference type="Pfam" id="PF17782"/>
    </source>
</evidence>
<sequence length="408" mass="45083">MEDALRYWVWLSQCFPYGSDKPCELLEKGATPEELFQKGREFRASLGVLQPRELKRMDAVSLDAADLILEKCREENLWILTLEDELYPESLRHIYGAPLVLYGKGRKEALSGSPCLTVVGTRKCSEYAKSAAANISCRLSKGGITIVSGCAVGIDEYAHRGAVKAGGCSIGVMGCGLDVDYPAPNRELKEYMLLRGGALISEFPPGTQPFRKNFPIRNRILAALSDGVFVVQAPERSGSLITAELAVEQGKTVFCLPPCNIFDPLYIGVVPYLRDGAKAVYSAEDILEEYEAQWGDKINRKAAMGKLVSRGEQAKTASDPLIQLESRTDVIPKVAEKPHYQVSKETRPAEPVPEELQEIYRLLTKEPRPMDGIIRESGKKPQEVLAALTELELMGLIRAYPGRRYGQA</sequence>
<gene>
    <name evidence="4" type="primary">dprA</name>
    <name evidence="4" type="ORF">IAB51_06840</name>
</gene>
<dbReference type="AlphaFoldDB" id="A0A9D1FN07"/>
<dbReference type="Pfam" id="PF02481">
    <property type="entry name" value="DNA_processg_A"/>
    <property type="match status" value="1"/>
</dbReference>
<dbReference type="GO" id="GO:0009294">
    <property type="term" value="P:DNA-mediated transformation"/>
    <property type="evidence" value="ECO:0007669"/>
    <property type="project" value="InterPro"/>
</dbReference>
<feature type="domain" description="DprA winged helix" evidence="3">
    <location>
        <begin position="344"/>
        <end position="402"/>
    </location>
</feature>
<accession>A0A9D1FN07</accession>